<comment type="caution">
    <text evidence="1">The sequence shown here is derived from an EMBL/GenBank/DDBJ whole genome shotgun (WGS) entry which is preliminary data.</text>
</comment>
<sequence length="131" mass="15271">MEFKDVYTLYLTDIMERFNVDAGKAEEIFIKALVSNVIFAEISEQVDFLVEREGIEEKKEEKLKHKNISLTEFKKMFPGYKLTKKTLISYIKEGYDTIKIDGTEIDISANERVTHLTARFIKDGWIYCVTA</sequence>
<name>A0A7W1WS68_9BACL</name>
<reference evidence="1 2" key="1">
    <citation type="submission" date="2020-07" db="EMBL/GenBank/DDBJ databases">
        <authorList>
            <person name="Feng H."/>
        </authorList>
    </citation>
    <scope>NUCLEOTIDE SEQUENCE [LARGE SCALE GENOMIC DNA]</scope>
    <source>
        <strain evidence="2">s-10</strain>
    </source>
</reference>
<evidence type="ECO:0000313" key="1">
    <source>
        <dbReference type="EMBL" id="MBA4495084.1"/>
    </source>
</evidence>
<keyword evidence="2" id="KW-1185">Reference proteome</keyword>
<dbReference type="Proteomes" id="UP000535491">
    <property type="component" value="Unassembled WGS sequence"/>
</dbReference>
<dbReference type="AlphaFoldDB" id="A0A7W1WS68"/>
<accession>A0A7W1WS68</accession>
<dbReference type="RefSeq" id="WP_181752328.1">
    <property type="nucleotide sequence ID" value="NZ_JACEIQ010000012.1"/>
</dbReference>
<dbReference type="EMBL" id="JACEIQ010000012">
    <property type="protein sequence ID" value="MBA4495084.1"/>
    <property type="molecule type" value="Genomic_DNA"/>
</dbReference>
<evidence type="ECO:0000313" key="2">
    <source>
        <dbReference type="Proteomes" id="UP000535491"/>
    </source>
</evidence>
<organism evidence="1 2">
    <name type="scientific">Paenactinomyces guangxiensis</name>
    <dbReference type="NCBI Taxonomy" id="1490290"/>
    <lineage>
        <taxon>Bacteria</taxon>
        <taxon>Bacillati</taxon>
        <taxon>Bacillota</taxon>
        <taxon>Bacilli</taxon>
        <taxon>Bacillales</taxon>
        <taxon>Thermoactinomycetaceae</taxon>
        <taxon>Paenactinomyces</taxon>
    </lineage>
</organism>
<gene>
    <name evidence="1" type="ORF">H1191_12275</name>
</gene>
<protein>
    <submittedName>
        <fullName evidence="1">Uncharacterized protein</fullName>
    </submittedName>
</protein>
<proteinExistence type="predicted"/>